<dbReference type="Proteomes" id="UP000790347">
    <property type="component" value="Unassembled WGS sequence"/>
</dbReference>
<reference evidence="1" key="1">
    <citation type="submission" date="2013-05" db="EMBL/GenBank/DDBJ databases">
        <authorList>
            <person name="Yim A.K.Y."/>
            <person name="Chan T.F."/>
            <person name="Ji K.M."/>
            <person name="Liu X.Y."/>
            <person name="Zhou J.W."/>
            <person name="Li R.Q."/>
            <person name="Yang K.Y."/>
            <person name="Li J."/>
            <person name="Li M."/>
            <person name="Law P.T.W."/>
            <person name="Wu Y.L."/>
            <person name="Cai Z.L."/>
            <person name="Qin H."/>
            <person name="Bao Y."/>
            <person name="Leung R.K.K."/>
            <person name="Ng P.K.S."/>
            <person name="Zou J."/>
            <person name="Zhong X.J."/>
            <person name="Ran P.X."/>
            <person name="Zhong N.S."/>
            <person name="Liu Z.G."/>
            <person name="Tsui S.K.W."/>
        </authorList>
    </citation>
    <scope>NUCLEOTIDE SEQUENCE</scope>
    <source>
        <strain evidence="1">Derf</strain>
        <tissue evidence="1">Whole organism</tissue>
    </source>
</reference>
<keyword evidence="2" id="KW-1185">Reference proteome</keyword>
<evidence type="ECO:0000313" key="1">
    <source>
        <dbReference type="EMBL" id="KAH9517567.1"/>
    </source>
</evidence>
<reference evidence="1" key="2">
    <citation type="journal article" date="2022" name="Res Sq">
        <title>Comparative Genomics Reveals Insights into the Divergent Evolution of Astigmatic Mites and Household Pest Adaptations.</title>
        <authorList>
            <person name="Xiong Q."/>
            <person name="Wan A.T.-Y."/>
            <person name="Liu X.-Y."/>
            <person name="Fung C.S.-H."/>
            <person name="Xiao X."/>
            <person name="Malainual N."/>
            <person name="Hou J."/>
            <person name="Wang L."/>
            <person name="Wang M."/>
            <person name="Yang K."/>
            <person name="Cui Y."/>
            <person name="Leung E."/>
            <person name="Nong W."/>
            <person name="Shin S.-K."/>
            <person name="Au S."/>
            <person name="Jeong K.Y."/>
            <person name="Chew F.T."/>
            <person name="Hui J."/>
            <person name="Leung T.F."/>
            <person name="Tungtrongchitr A."/>
            <person name="Zhong N."/>
            <person name="Liu Z."/>
            <person name="Tsui S."/>
        </authorList>
    </citation>
    <scope>NUCLEOTIDE SEQUENCE</scope>
    <source>
        <strain evidence="1">Derf</strain>
        <tissue evidence="1">Whole organism</tissue>
    </source>
</reference>
<organism evidence="1 2">
    <name type="scientific">Dermatophagoides farinae</name>
    <name type="common">American house dust mite</name>
    <dbReference type="NCBI Taxonomy" id="6954"/>
    <lineage>
        <taxon>Eukaryota</taxon>
        <taxon>Metazoa</taxon>
        <taxon>Ecdysozoa</taxon>
        <taxon>Arthropoda</taxon>
        <taxon>Chelicerata</taxon>
        <taxon>Arachnida</taxon>
        <taxon>Acari</taxon>
        <taxon>Acariformes</taxon>
        <taxon>Sarcoptiformes</taxon>
        <taxon>Astigmata</taxon>
        <taxon>Psoroptidia</taxon>
        <taxon>Analgoidea</taxon>
        <taxon>Pyroglyphidae</taxon>
        <taxon>Dermatophagoidinae</taxon>
        <taxon>Dermatophagoides</taxon>
    </lineage>
</organism>
<protein>
    <submittedName>
        <fullName evidence="1">Uncharacterized protein</fullName>
    </submittedName>
</protein>
<proteinExistence type="predicted"/>
<evidence type="ECO:0000313" key="2">
    <source>
        <dbReference type="Proteomes" id="UP000790347"/>
    </source>
</evidence>
<name>A0A922I1Z2_DERFA</name>
<accession>A0A922I1Z2</accession>
<sequence>MHIKDYVDAISHLRPVTVTVYMFFENSNNKSHHLAICIILNAQNKETMKKSWPSGHGQLYV</sequence>
<comment type="caution">
    <text evidence="1">The sequence shown here is derived from an EMBL/GenBank/DDBJ whole genome shotgun (WGS) entry which is preliminary data.</text>
</comment>
<dbReference type="EMBL" id="ASGP02000003">
    <property type="protein sequence ID" value="KAH9517567.1"/>
    <property type="molecule type" value="Genomic_DNA"/>
</dbReference>
<dbReference type="AlphaFoldDB" id="A0A922I1Z2"/>
<gene>
    <name evidence="1" type="ORF">DERF_008229</name>
</gene>